<dbReference type="PANTHER" id="PTHR43802:SF1">
    <property type="entry name" value="IP11341P-RELATED"/>
    <property type="match status" value="1"/>
</dbReference>
<dbReference type="AlphaFoldDB" id="A0A418LZG2"/>
<protein>
    <submittedName>
        <fullName evidence="2">Enoyl-CoA hydratase/isomerase family protein</fullName>
    </submittedName>
</protein>
<dbReference type="InterPro" id="IPR029045">
    <property type="entry name" value="ClpP/crotonase-like_dom_sf"/>
</dbReference>
<evidence type="ECO:0000256" key="1">
    <source>
        <dbReference type="ARBA" id="ARBA00005254"/>
    </source>
</evidence>
<dbReference type="Proteomes" id="UP000283523">
    <property type="component" value="Unassembled WGS sequence"/>
</dbReference>
<dbReference type="EMBL" id="QXED01000010">
    <property type="protein sequence ID" value="RIV18649.1"/>
    <property type="molecule type" value="Genomic_DNA"/>
</dbReference>
<comment type="similarity">
    <text evidence="1">Belongs to the enoyl-CoA hydratase/isomerase family.</text>
</comment>
<dbReference type="Pfam" id="PF00378">
    <property type="entry name" value="ECH_1"/>
    <property type="match status" value="1"/>
</dbReference>
<dbReference type="InterPro" id="IPR001753">
    <property type="entry name" value="Enoyl-CoA_hydra/iso"/>
</dbReference>
<name>A0A418LZG2_9BACT</name>
<keyword evidence="2" id="KW-0413">Isomerase</keyword>
<dbReference type="Gene3D" id="3.90.226.10">
    <property type="entry name" value="2-enoyl-CoA Hydratase, Chain A, domain 1"/>
    <property type="match status" value="1"/>
</dbReference>
<dbReference type="GO" id="GO:0016853">
    <property type="term" value="F:isomerase activity"/>
    <property type="evidence" value="ECO:0007669"/>
    <property type="project" value="UniProtKB-KW"/>
</dbReference>
<evidence type="ECO:0000313" key="3">
    <source>
        <dbReference type="Proteomes" id="UP000283523"/>
    </source>
</evidence>
<accession>A0A418LZG2</accession>
<dbReference type="CDD" id="cd06558">
    <property type="entry name" value="crotonase-like"/>
    <property type="match status" value="1"/>
</dbReference>
<proteinExistence type="inferred from homology"/>
<gene>
    <name evidence="2" type="ORF">DYU11_27130</name>
</gene>
<organism evidence="2 3">
    <name type="scientific">Fibrisoma montanum</name>
    <dbReference type="NCBI Taxonomy" id="2305895"/>
    <lineage>
        <taxon>Bacteria</taxon>
        <taxon>Pseudomonadati</taxon>
        <taxon>Bacteroidota</taxon>
        <taxon>Cytophagia</taxon>
        <taxon>Cytophagales</taxon>
        <taxon>Spirosomataceae</taxon>
        <taxon>Fibrisoma</taxon>
    </lineage>
</organism>
<dbReference type="PANTHER" id="PTHR43802">
    <property type="entry name" value="ENOYL-COA HYDRATASE"/>
    <property type="match status" value="1"/>
</dbReference>
<sequence length="276" mass="30732">MPANRVLKTFKQIDLMKRTFNEYKDKYEFLAMERRDGILQVRLTTNGGPWVFTNGAHSGLGYAFADIAADRDNKVVIITGTGDVFCNSAVDSEVGYIFTHMTPQQVDEWYWDGKRFLAGLLKIEVPVITAINGPATIHGEIFMGGDIILASDNATFQDATHIPTGNVPGGDTQVIWEEILGPVRHRYFQFAGQTLNAEEALAFGVVNEVVPLEKLLPRAWEHAEKLIEIPALTLRYSRIAMNQRLRKLVLNEAGAGMAYLGVSLLENYGQFKEPVA</sequence>
<reference evidence="2 3" key="1">
    <citation type="submission" date="2018-08" db="EMBL/GenBank/DDBJ databases">
        <title>Fibrisoma montanum sp. nov., isolated from Danxia mountain soil.</title>
        <authorList>
            <person name="Huang Y."/>
        </authorList>
    </citation>
    <scope>NUCLEOTIDE SEQUENCE [LARGE SCALE GENOMIC DNA]</scope>
    <source>
        <strain evidence="2 3">HYT19</strain>
    </source>
</reference>
<comment type="caution">
    <text evidence="2">The sequence shown here is derived from an EMBL/GenBank/DDBJ whole genome shotgun (WGS) entry which is preliminary data.</text>
</comment>
<dbReference type="SUPFAM" id="SSF52096">
    <property type="entry name" value="ClpP/crotonase"/>
    <property type="match status" value="1"/>
</dbReference>
<keyword evidence="3" id="KW-1185">Reference proteome</keyword>
<evidence type="ECO:0000313" key="2">
    <source>
        <dbReference type="EMBL" id="RIV18649.1"/>
    </source>
</evidence>